<dbReference type="AlphaFoldDB" id="A0A7G9G646"/>
<dbReference type="InterPro" id="IPR012280">
    <property type="entry name" value="Semialdhyde_DH_dimer_dom"/>
</dbReference>
<organism evidence="6 7">
    <name type="scientific">Qiania dongpingensis</name>
    <dbReference type="NCBI Taxonomy" id="2763669"/>
    <lineage>
        <taxon>Bacteria</taxon>
        <taxon>Bacillati</taxon>
        <taxon>Bacillota</taxon>
        <taxon>Clostridia</taxon>
        <taxon>Lachnospirales</taxon>
        <taxon>Lachnospiraceae</taxon>
        <taxon>Qiania</taxon>
    </lineage>
</organism>
<dbReference type="Proteomes" id="UP000515823">
    <property type="component" value="Chromosome"/>
</dbReference>
<dbReference type="GO" id="GO:0004073">
    <property type="term" value="F:aspartate-semialdehyde dehydrogenase activity"/>
    <property type="evidence" value="ECO:0007669"/>
    <property type="project" value="UniProtKB-EC"/>
</dbReference>
<protein>
    <submittedName>
        <fullName evidence="6">Aspartate-semialdehyde dehydrogenase</fullName>
        <ecNumber evidence="6">1.2.1.11</ecNumber>
    </submittedName>
</protein>
<dbReference type="GO" id="GO:0009086">
    <property type="term" value="P:methionine biosynthetic process"/>
    <property type="evidence" value="ECO:0007669"/>
    <property type="project" value="UniProtKB-ARBA"/>
</dbReference>
<evidence type="ECO:0000256" key="4">
    <source>
        <dbReference type="PIRSR" id="PIRSR000148-1"/>
    </source>
</evidence>
<dbReference type="NCBIfam" id="TIGR00978">
    <property type="entry name" value="asd_EA"/>
    <property type="match status" value="1"/>
</dbReference>
<evidence type="ECO:0000256" key="1">
    <source>
        <dbReference type="ARBA" id="ARBA00010584"/>
    </source>
</evidence>
<keyword evidence="7" id="KW-1185">Reference proteome</keyword>
<dbReference type="InterPro" id="IPR036291">
    <property type="entry name" value="NAD(P)-bd_dom_sf"/>
</dbReference>
<feature type="active site" description="Proton acceptor" evidence="4">
    <location>
        <position position="253"/>
    </location>
</feature>
<dbReference type="GO" id="GO:0009088">
    <property type="term" value="P:threonine biosynthetic process"/>
    <property type="evidence" value="ECO:0007669"/>
    <property type="project" value="TreeGrafter"/>
</dbReference>
<dbReference type="SUPFAM" id="SSF51735">
    <property type="entry name" value="NAD(P)-binding Rossmann-fold domains"/>
    <property type="match status" value="1"/>
</dbReference>
<dbReference type="SUPFAM" id="SSF55347">
    <property type="entry name" value="Glyceraldehyde-3-phosphate dehydrogenase-like, C-terminal domain"/>
    <property type="match status" value="1"/>
</dbReference>
<dbReference type="Gene3D" id="3.40.50.720">
    <property type="entry name" value="NAD(P)-binding Rossmann-like Domain"/>
    <property type="match status" value="1"/>
</dbReference>
<proteinExistence type="inferred from homology"/>
<dbReference type="RefSeq" id="WP_147597041.1">
    <property type="nucleotide sequence ID" value="NZ_CP060634.1"/>
</dbReference>
<dbReference type="GO" id="GO:0050661">
    <property type="term" value="F:NADP binding"/>
    <property type="evidence" value="ECO:0007669"/>
    <property type="project" value="InterPro"/>
</dbReference>
<feature type="domain" description="Semialdehyde dehydrogenase NAD-binding" evidence="5">
    <location>
        <begin position="8"/>
        <end position="140"/>
    </location>
</feature>
<gene>
    <name evidence="6" type="primary">asd</name>
    <name evidence="6" type="ORF">H9Q78_03795</name>
</gene>
<dbReference type="Pfam" id="PF01118">
    <property type="entry name" value="Semialdhyde_dh"/>
    <property type="match status" value="1"/>
</dbReference>
<dbReference type="Pfam" id="PF02774">
    <property type="entry name" value="Semialdhyde_dhC"/>
    <property type="match status" value="1"/>
</dbReference>
<evidence type="ECO:0000256" key="2">
    <source>
        <dbReference type="ARBA" id="ARBA00022857"/>
    </source>
</evidence>
<accession>A0A7G9G646</accession>
<dbReference type="PANTHER" id="PTHR46718">
    <property type="entry name" value="ASPARTATE-SEMIALDEHYDE DEHYDROGENASE"/>
    <property type="match status" value="1"/>
</dbReference>
<keyword evidence="3 6" id="KW-0560">Oxidoreductase</keyword>
<name>A0A7G9G646_9FIRM</name>
<dbReference type="EC" id="1.2.1.11" evidence="6"/>
<dbReference type="GO" id="GO:0051287">
    <property type="term" value="F:NAD binding"/>
    <property type="evidence" value="ECO:0007669"/>
    <property type="project" value="InterPro"/>
</dbReference>
<keyword evidence="2" id="KW-0521">NADP</keyword>
<evidence type="ECO:0000259" key="5">
    <source>
        <dbReference type="SMART" id="SM00859"/>
    </source>
</evidence>
<comment type="similarity">
    <text evidence="1">Belongs to the aspartate-semialdehyde dehydrogenase family.</text>
</comment>
<dbReference type="CDD" id="cd02315">
    <property type="entry name" value="ScASADH_like_N"/>
    <property type="match status" value="1"/>
</dbReference>
<dbReference type="GO" id="GO:0046983">
    <property type="term" value="F:protein dimerization activity"/>
    <property type="evidence" value="ECO:0007669"/>
    <property type="project" value="InterPro"/>
</dbReference>
<dbReference type="SMART" id="SM00859">
    <property type="entry name" value="Semialdhyde_dh"/>
    <property type="match status" value="1"/>
</dbReference>
<dbReference type="PIRSF" id="PIRSF000148">
    <property type="entry name" value="ASA_dh"/>
    <property type="match status" value="1"/>
</dbReference>
<dbReference type="CDD" id="cd18130">
    <property type="entry name" value="ASADH_C_arch_fung_like"/>
    <property type="match status" value="1"/>
</dbReference>
<reference evidence="6 7" key="1">
    <citation type="submission" date="2020-08" db="EMBL/GenBank/DDBJ databases">
        <authorList>
            <person name="Liu C."/>
            <person name="Sun Q."/>
        </authorList>
    </citation>
    <scope>NUCLEOTIDE SEQUENCE [LARGE SCALE GENOMIC DNA]</scope>
    <source>
        <strain evidence="6 7">NSJ-38</strain>
    </source>
</reference>
<dbReference type="EMBL" id="CP060634">
    <property type="protein sequence ID" value="QNM06278.1"/>
    <property type="molecule type" value="Genomic_DNA"/>
</dbReference>
<evidence type="ECO:0000313" key="7">
    <source>
        <dbReference type="Proteomes" id="UP000515823"/>
    </source>
</evidence>
<dbReference type="InterPro" id="IPR005676">
    <property type="entry name" value="Asp_semi-ald_DH_pep-lack"/>
</dbReference>
<evidence type="ECO:0000256" key="3">
    <source>
        <dbReference type="ARBA" id="ARBA00023002"/>
    </source>
</evidence>
<dbReference type="KEGG" id="qdo:H9Q78_03795"/>
<dbReference type="NCBIfam" id="NF006416">
    <property type="entry name" value="PRK08664.1"/>
    <property type="match status" value="1"/>
</dbReference>
<dbReference type="PANTHER" id="PTHR46718:SF1">
    <property type="entry name" value="ASPARTATE-SEMIALDEHYDE DEHYDROGENASE"/>
    <property type="match status" value="1"/>
</dbReference>
<feature type="active site" description="Acyl-thioester intermediate" evidence="4">
    <location>
        <position position="160"/>
    </location>
</feature>
<dbReference type="Gene3D" id="3.30.360.10">
    <property type="entry name" value="Dihydrodipicolinate Reductase, domain 2"/>
    <property type="match status" value="1"/>
</dbReference>
<dbReference type="InterPro" id="IPR051823">
    <property type="entry name" value="ASADH-related"/>
</dbReference>
<sequence length="363" mass="40330">MDRKEKLRVGVLGATGMVGQRFISLLENHPWYDVVTVAASPRSAGKAYEDAVGERWKLDTPMPEGVKKLVVKDLHNIDEVVADVDFVFSAVDMTKDEIRAIEEAYAKAEVPVVSNNSAHRWTPDVPMIIPELNPEHAEVIDSQKKRLGTKRGFIAVKPNCSIQSYTPAFHALREFGIKTAVVTTYQAISGAGKTFKDWPEMIDNVIPYIGGEEEKSEQEPLKIWGKVEDGVIKKAEGPVITSQCIRVPVSNGHTAAVFVTFDKKPSKEEILDRWAKFEGEPQKLGLPSAPKPFLKYFEEDNRPQVKLDRDYENGMGVTLGRLREDTVFDYKFVGLSHNTVRGAAGGAILCAELLTAKGYITKK</sequence>
<evidence type="ECO:0000313" key="6">
    <source>
        <dbReference type="EMBL" id="QNM06278.1"/>
    </source>
</evidence>
<dbReference type="InterPro" id="IPR000534">
    <property type="entry name" value="Semialdehyde_DH_NAD-bd"/>
</dbReference>